<feature type="transmembrane region" description="Helical" evidence="7">
    <location>
        <begin position="269"/>
        <end position="289"/>
    </location>
</feature>
<dbReference type="InterPro" id="IPR006612">
    <property type="entry name" value="THAP_Znf"/>
</dbReference>
<keyword evidence="4" id="KW-0862">Zinc</keyword>
<dbReference type="GO" id="GO:0008270">
    <property type="term" value="F:zinc ion binding"/>
    <property type="evidence" value="ECO:0007669"/>
    <property type="project" value="UniProtKB-KW"/>
</dbReference>
<reference evidence="10" key="1">
    <citation type="submission" date="2010-06" db="EMBL/GenBank/DDBJ databases">
        <authorList>
            <person name="Jiang H."/>
            <person name="Abraham K."/>
            <person name="Ali S."/>
            <person name="Alsbrooks S.L."/>
            <person name="Anim B.N."/>
            <person name="Anosike U.S."/>
            <person name="Attaway T."/>
            <person name="Bandaranaike D.P."/>
            <person name="Battles P.K."/>
            <person name="Bell S.N."/>
            <person name="Bell A.V."/>
            <person name="Beltran B."/>
            <person name="Bickham C."/>
            <person name="Bustamante Y."/>
            <person name="Caleb T."/>
            <person name="Canada A."/>
            <person name="Cardenas V."/>
            <person name="Carter K."/>
            <person name="Chacko J."/>
            <person name="Chandrabose M.N."/>
            <person name="Chavez D."/>
            <person name="Chavez A."/>
            <person name="Chen L."/>
            <person name="Chu H.-S."/>
            <person name="Claassen K.J."/>
            <person name="Cockrell R."/>
            <person name="Collins M."/>
            <person name="Cooper J.A."/>
            <person name="Cree A."/>
            <person name="Curry S.M."/>
            <person name="Da Y."/>
            <person name="Dao M.D."/>
            <person name="Das B."/>
            <person name="Davila M.-L."/>
            <person name="Davy-Carroll L."/>
            <person name="Denson S."/>
            <person name="Dinh H."/>
            <person name="Ebong V.E."/>
            <person name="Edwards J.R."/>
            <person name="Egan A."/>
            <person name="El-Daye J."/>
            <person name="Escobedo L."/>
            <person name="Fernandez S."/>
            <person name="Fernando P.R."/>
            <person name="Flagg N."/>
            <person name="Forbes L.D."/>
            <person name="Fowler R.G."/>
            <person name="Fu Q."/>
            <person name="Gabisi R.A."/>
            <person name="Ganer J."/>
            <person name="Garbino Pronczuk A."/>
            <person name="Garcia R.M."/>
            <person name="Garner T."/>
            <person name="Garrett T.E."/>
            <person name="Gonzalez D.A."/>
            <person name="Hamid H."/>
            <person name="Hawkins E.S."/>
            <person name="Hirani K."/>
            <person name="Hogues M.E."/>
            <person name="Hollins B."/>
            <person name="Hsiao C.-H."/>
            <person name="Jabil R."/>
            <person name="James M.L."/>
            <person name="Jhangiani S.N."/>
            <person name="Johnson B."/>
            <person name="Johnson Q."/>
            <person name="Joshi V."/>
            <person name="Kalu J.B."/>
            <person name="Kam C."/>
            <person name="Kashfia A."/>
            <person name="Keebler J."/>
            <person name="Kisamo H."/>
            <person name="Kovar C.L."/>
            <person name="Lago L.A."/>
            <person name="Lai C.-Y."/>
            <person name="Laidlaw J."/>
            <person name="Lara F."/>
            <person name="Le T.-K."/>
            <person name="Lee S.L."/>
            <person name="Legall F.H."/>
            <person name="Lemon S.J."/>
            <person name="Lewis L.R."/>
            <person name="Li B."/>
            <person name="Liu Y."/>
            <person name="Liu Y.-S."/>
            <person name="Lopez J."/>
            <person name="Lozado R.J."/>
            <person name="Lu J."/>
            <person name="Madu R.C."/>
            <person name="Maheshwari M."/>
            <person name="Maheshwari R."/>
            <person name="Malloy K."/>
            <person name="Martinez E."/>
            <person name="Mathew T."/>
            <person name="Mercado I.C."/>
            <person name="Mercado C."/>
            <person name="Meyer B."/>
            <person name="Montgomery K."/>
            <person name="Morgan M.B."/>
            <person name="Munidasa M."/>
            <person name="Nazareth L.V."/>
            <person name="Nelson J."/>
            <person name="Ng B.M."/>
            <person name="Nguyen N.B."/>
            <person name="Nguyen P.Q."/>
            <person name="Nguyen T."/>
            <person name="Obregon M."/>
            <person name="Okwuonu G.O."/>
            <person name="Onwere C.G."/>
            <person name="Orozco G."/>
            <person name="Parra A."/>
            <person name="Patel S."/>
            <person name="Patil S."/>
            <person name="Perez A."/>
            <person name="Perez Y."/>
            <person name="Pham C."/>
            <person name="Primus E.L."/>
            <person name="Pu L.-L."/>
            <person name="Puazo M."/>
            <person name="Qin X."/>
            <person name="Quiroz J.B."/>
            <person name="Reese J."/>
            <person name="Richards S."/>
            <person name="Rives C.M."/>
            <person name="Robberts R."/>
            <person name="Ruiz S.J."/>
            <person name="Ruiz M.J."/>
            <person name="Santibanez J."/>
            <person name="Schneider B.W."/>
            <person name="Sisson I."/>
            <person name="Smith M."/>
            <person name="Sodergren E."/>
            <person name="Song X.-Z."/>
            <person name="Song B.B."/>
            <person name="Summersgill H."/>
            <person name="Thelus R."/>
            <person name="Thornton R.D."/>
            <person name="Trejos Z.Y."/>
            <person name="Usmani K."/>
            <person name="Vattathil S."/>
            <person name="Villasana D."/>
            <person name="Walker D.L."/>
            <person name="Wang S."/>
            <person name="Wang K."/>
            <person name="White C.S."/>
            <person name="Williams A.C."/>
            <person name="Williamson J."/>
            <person name="Wilson K."/>
            <person name="Woghiren I.O."/>
            <person name="Woodworth J.R."/>
            <person name="Worley K.C."/>
            <person name="Wright R.A."/>
            <person name="Wu W."/>
            <person name="Young L."/>
            <person name="Zhang L."/>
            <person name="Zhang J."/>
            <person name="Zhu Y."/>
            <person name="Muzny D.M."/>
            <person name="Weinstock G."/>
            <person name="Gibbs R.A."/>
        </authorList>
    </citation>
    <scope>NUCLEOTIDE SEQUENCE [LARGE SCALE GENOMIC DNA]</scope>
    <source>
        <strain evidence="10">LSR1</strain>
    </source>
</reference>
<dbReference type="SUPFAM" id="SSF57716">
    <property type="entry name" value="Glucocorticoid receptor-like (DNA-binding domain)"/>
    <property type="match status" value="1"/>
</dbReference>
<feature type="domain" description="THAP-type" evidence="8">
    <location>
        <begin position="1"/>
        <end position="87"/>
    </location>
</feature>
<keyword evidence="10" id="KW-1185">Reference proteome</keyword>
<dbReference type="PROSITE" id="PS50950">
    <property type="entry name" value="ZF_THAP"/>
    <property type="match status" value="1"/>
</dbReference>
<reference evidence="9" key="2">
    <citation type="submission" date="2022-06" db="UniProtKB">
        <authorList>
            <consortium name="EnsemblMetazoa"/>
        </authorList>
    </citation>
    <scope>IDENTIFICATION</scope>
</reference>
<dbReference type="EnsemblMetazoa" id="XM_016806832.2">
    <property type="protein sequence ID" value="XP_016662321.1"/>
    <property type="gene ID" value="LOC100160767"/>
</dbReference>
<sequence>MSNRMCCVVDCHNTYRNTKGKGVTFYTFPSKKHEQHIKKLWIRAIRRVNENGEPWEPIRSSLVCSSHFVNNKCSKDPKSPSFIPTIFPEIYKKKSSNHHQQTARYKRTCNRQENNATIDTIVTNDTDTIVTNDIDTIVTNDIDTIEPYISNDNIKSVRNVSTQAAFEVNDIEIFTFDCCFIDSNNVKTQVSMPYKFNSYTLGGRPTTRDQSCGLDTPDQLIPKTFWSYESVKNESQLKSLTGTSFQVFKLLLKFIPESSHNTVTRENRLFIFLLIIKLGLSYSALSAFFKISPSTVTRIFYDCLHYLSIKTKKFIFWPDKSTVSATLPESFNIKYPNFRCIIGCTEIKTEQPDTVERKVYLYSRYERCYTIKILVAITPNGLIRFVSSCYGGSQSNSIITYDSGILSKLEPGDVVCGDEGFPGTEASCENSNCNLVATPISHQSGFIEDEVMETRDILTSEMEKVFFRLKTHGILNKISIDLIPVIDEIIHICCALTNLQLLILKK</sequence>
<evidence type="ECO:0000259" key="8">
    <source>
        <dbReference type="PROSITE" id="PS50950"/>
    </source>
</evidence>
<evidence type="ECO:0000256" key="5">
    <source>
        <dbReference type="ARBA" id="ARBA00023125"/>
    </source>
</evidence>
<organism evidence="9 10">
    <name type="scientific">Acyrthosiphon pisum</name>
    <name type="common">Pea aphid</name>
    <dbReference type="NCBI Taxonomy" id="7029"/>
    <lineage>
        <taxon>Eukaryota</taxon>
        <taxon>Metazoa</taxon>
        <taxon>Ecdysozoa</taxon>
        <taxon>Arthropoda</taxon>
        <taxon>Hexapoda</taxon>
        <taxon>Insecta</taxon>
        <taxon>Pterygota</taxon>
        <taxon>Neoptera</taxon>
        <taxon>Paraneoptera</taxon>
        <taxon>Hemiptera</taxon>
        <taxon>Sternorrhyncha</taxon>
        <taxon>Aphidomorpha</taxon>
        <taxon>Aphidoidea</taxon>
        <taxon>Aphididae</taxon>
        <taxon>Macrosiphini</taxon>
        <taxon>Acyrthosiphon</taxon>
    </lineage>
</organism>
<keyword evidence="7" id="KW-1133">Transmembrane helix</keyword>
<protein>
    <recommendedName>
        <fullName evidence="8">THAP-type domain-containing protein</fullName>
    </recommendedName>
</protein>
<evidence type="ECO:0000256" key="2">
    <source>
        <dbReference type="ARBA" id="ARBA00022723"/>
    </source>
</evidence>
<evidence type="ECO:0000256" key="3">
    <source>
        <dbReference type="ARBA" id="ARBA00022771"/>
    </source>
</evidence>
<accession>A0A8R2H8K7</accession>
<dbReference type="GO" id="GO:0003677">
    <property type="term" value="F:DNA binding"/>
    <property type="evidence" value="ECO:0007669"/>
    <property type="project" value="UniProtKB-UniRule"/>
</dbReference>
<evidence type="ECO:0000313" key="9">
    <source>
        <dbReference type="EnsemblMetazoa" id="XP_016662321.1"/>
    </source>
</evidence>
<dbReference type="GeneID" id="100160767"/>
<evidence type="ECO:0000256" key="6">
    <source>
        <dbReference type="PROSITE-ProRule" id="PRU00309"/>
    </source>
</evidence>
<dbReference type="KEGG" id="api:100160767"/>
<dbReference type="OrthoDB" id="6496153at2759"/>
<dbReference type="Pfam" id="PF13613">
    <property type="entry name" value="HTH_Tnp_4"/>
    <property type="match status" value="1"/>
</dbReference>
<dbReference type="Proteomes" id="UP000007819">
    <property type="component" value="Chromosome X"/>
</dbReference>
<comment type="cofactor">
    <cofactor evidence="1">
        <name>a divalent metal cation</name>
        <dbReference type="ChEBI" id="CHEBI:60240"/>
    </cofactor>
</comment>
<dbReference type="RefSeq" id="XP_016662321.1">
    <property type="nucleotide sequence ID" value="XM_016806832.1"/>
</dbReference>
<keyword evidence="3 6" id="KW-0863">Zinc-finger</keyword>
<evidence type="ECO:0000256" key="7">
    <source>
        <dbReference type="SAM" id="Phobius"/>
    </source>
</evidence>
<evidence type="ECO:0000313" key="10">
    <source>
        <dbReference type="Proteomes" id="UP000007819"/>
    </source>
</evidence>
<evidence type="ECO:0000256" key="4">
    <source>
        <dbReference type="ARBA" id="ARBA00022833"/>
    </source>
</evidence>
<proteinExistence type="predicted"/>
<dbReference type="Pfam" id="PF13359">
    <property type="entry name" value="DDE_Tnp_4"/>
    <property type="match status" value="1"/>
</dbReference>
<dbReference type="PANTHER" id="PTHR23080">
    <property type="entry name" value="THAP DOMAIN PROTEIN"/>
    <property type="match status" value="1"/>
</dbReference>
<name>A0A8R2H8K7_ACYPI</name>
<keyword evidence="5 6" id="KW-0238">DNA-binding</keyword>
<dbReference type="InterPro" id="IPR027806">
    <property type="entry name" value="HARBI1_dom"/>
</dbReference>
<dbReference type="Pfam" id="PF05485">
    <property type="entry name" value="THAP"/>
    <property type="match status" value="1"/>
</dbReference>
<evidence type="ECO:0000256" key="1">
    <source>
        <dbReference type="ARBA" id="ARBA00001968"/>
    </source>
</evidence>
<dbReference type="AlphaFoldDB" id="A0A8R2H8K7"/>
<keyword evidence="2" id="KW-0479">Metal-binding</keyword>
<dbReference type="InterPro" id="IPR027805">
    <property type="entry name" value="Transposase_HTH_dom"/>
</dbReference>
<dbReference type="SMART" id="SM00980">
    <property type="entry name" value="THAP"/>
    <property type="match status" value="1"/>
</dbReference>
<dbReference type="PANTHER" id="PTHR23080:SF143">
    <property type="entry name" value="SI:DKEY-56D12.4"/>
    <property type="match status" value="1"/>
</dbReference>
<keyword evidence="7" id="KW-0812">Transmembrane</keyword>
<keyword evidence="7" id="KW-0472">Membrane</keyword>